<feature type="compositionally biased region" description="Basic and acidic residues" evidence="1">
    <location>
        <begin position="349"/>
        <end position="365"/>
    </location>
</feature>
<feature type="region of interest" description="Disordered" evidence="1">
    <location>
        <begin position="593"/>
        <end position="619"/>
    </location>
</feature>
<sequence length="778" mass="79824">MAAAALRAAVRQLFQPHIKLQTSAGNAVFLNPALVNPSSRAAGTARAGNLETLNPLLPRLASLQNGASAKLGLAGAATPGHQSLGIARLARVMLNYFGVGATAWAVGNELTGGARTAYASAPKRHAPLADPIPNRPAWQSRSGPFFPSILTSSSPSKEIQRPPSPDASKAPLRELFDPKPTSFERATSPVLSSAYDPNWARARSPPLVGLSGVWTGPEGAGLLKPSPVLGGILEPNGAQKAAEKDPPNAAKGLRISAPAPNSPSAGLGLLMEEPAPSAMAPNIGWELVTSGVSWKGASPVAGEVVPAVKDSAPVAGGSPRIGQAGDLAGSTGWSLVLVGDASEATGDSEAAKKSSGTEEVQKEGSEEGASYHLGSLGSRQVAAQERGQVAAREWSEYGGASPNSTEGVSNMQDAGLSASSSVTGIVRGIAWEGALDDSEGGSSISFSAATGCSTVGHETVPLNTAESAHTKEEPEASSRGLPVYSFSQSPVRSPACTPASEAGGIPLPAAAPKTPPTELPAQTLRYASNANTLLASAEKPGDMPVQSLEKERVKIGEAFEGGAAESGVPLVEASPTESGSLQRRVSAPIRIQQGKPGGHAFAASAPADRARQPSRADVSTRVDEVRLLGEALCHSQTRARRAEEAEASKAAENIRLKELLLFEAMQKNAWQFCLAVETADASLLPVAFSHVATNERLSAARNSDPVGVPELVHSFCDSTDGDQNSNADSAGSSKEIDLVDCIVGIAFGVAIGVVCFGHLGGIGWLCVRVGFMCGNTDW</sequence>
<feature type="region of interest" description="Disordered" evidence="1">
    <location>
        <begin position="143"/>
        <end position="174"/>
    </location>
</feature>
<keyword evidence="2" id="KW-0472">Membrane</keyword>
<feature type="transmembrane region" description="Helical" evidence="2">
    <location>
        <begin position="742"/>
        <end position="767"/>
    </location>
</feature>
<evidence type="ECO:0000256" key="1">
    <source>
        <dbReference type="SAM" id="MobiDB-lite"/>
    </source>
</evidence>
<keyword evidence="4" id="KW-1185">Reference proteome</keyword>
<feature type="region of interest" description="Disordered" evidence="1">
    <location>
        <begin position="343"/>
        <end position="375"/>
    </location>
</feature>
<organism evidence="3 4">
    <name type="scientific">Klebsormidium nitens</name>
    <name type="common">Green alga</name>
    <name type="synonym">Ulothrix nitens</name>
    <dbReference type="NCBI Taxonomy" id="105231"/>
    <lineage>
        <taxon>Eukaryota</taxon>
        <taxon>Viridiplantae</taxon>
        <taxon>Streptophyta</taxon>
        <taxon>Klebsormidiophyceae</taxon>
        <taxon>Klebsormidiales</taxon>
        <taxon>Klebsormidiaceae</taxon>
        <taxon>Klebsormidium</taxon>
    </lineage>
</organism>
<feature type="compositionally biased region" description="Low complexity" evidence="1">
    <location>
        <begin position="600"/>
        <end position="617"/>
    </location>
</feature>
<keyword evidence="2" id="KW-1133">Transmembrane helix</keyword>
<feature type="compositionally biased region" description="Polar residues" evidence="1">
    <location>
        <begin position="401"/>
        <end position="415"/>
    </location>
</feature>
<evidence type="ECO:0000313" key="4">
    <source>
        <dbReference type="Proteomes" id="UP000054558"/>
    </source>
</evidence>
<evidence type="ECO:0000256" key="2">
    <source>
        <dbReference type="SAM" id="Phobius"/>
    </source>
</evidence>
<feature type="region of interest" description="Disordered" evidence="1">
    <location>
        <begin position="465"/>
        <end position="519"/>
    </location>
</feature>
<feature type="region of interest" description="Disordered" evidence="1">
    <location>
        <begin position="396"/>
        <end position="415"/>
    </location>
</feature>
<keyword evidence="2" id="KW-0812">Transmembrane</keyword>
<dbReference type="AlphaFoldDB" id="A0A0U9HS83"/>
<reference evidence="3 4" key="1">
    <citation type="journal article" date="2014" name="Nat. Commun.">
        <title>Klebsormidium flaccidum genome reveals primary factors for plant terrestrial adaptation.</title>
        <authorList>
            <person name="Hori K."/>
            <person name="Maruyama F."/>
            <person name="Fujisawa T."/>
            <person name="Togashi T."/>
            <person name="Yamamoto N."/>
            <person name="Seo M."/>
            <person name="Sato S."/>
            <person name="Yamada T."/>
            <person name="Mori H."/>
            <person name="Tajima N."/>
            <person name="Moriyama T."/>
            <person name="Ikeuchi M."/>
            <person name="Watanabe M."/>
            <person name="Wada H."/>
            <person name="Kobayashi K."/>
            <person name="Saito M."/>
            <person name="Masuda T."/>
            <person name="Sasaki-Sekimoto Y."/>
            <person name="Mashiguchi K."/>
            <person name="Awai K."/>
            <person name="Shimojima M."/>
            <person name="Masuda S."/>
            <person name="Iwai M."/>
            <person name="Nobusawa T."/>
            <person name="Narise T."/>
            <person name="Kondo S."/>
            <person name="Saito H."/>
            <person name="Sato R."/>
            <person name="Murakawa M."/>
            <person name="Ihara Y."/>
            <person name="Oshima-Yamada Y."/>
            <person name="Ohtaka K."/>
            <person name="Satoh M."/>
            <person name="Sonobe K."/>
            <person name="Ishii M."/>
            <person name="Ohtani R."/>
            <person name="Kanamori-Sato M."/>
            <person name="Honoki R."/>
            <person name="Miyazaki D."/>
            <person name="Mochizuki H."/>
            <person name="Umetsu J."/>
            <person name="Higashi K."/>
            <person name="Shibata D."/>
            <person name="Kamiya Y."/>
            <person name="Sato N."/>
            <person name="Nakamura Y."/>
            <person name="Tabata S."/>
            <person name="Ida S."/>
            <person name="Kurokawa K."/>
            <person name="Ohta H."/>
        </authorList>
    </citation>
    <scope>NUCLEOTIDE SEQUENCE [LARGE SCALE GENOMIC DNA]</scope>
    <source>
        <strain evidence="3 4">NIES-2285</strain>
    </source>
</reference>
<dbReference type="Proteomes" id="UP000054558">
    <property type="component" value="Unassembled WGS sequence"/>
</dbReference>
<protein>
    <submittedName>
        <fullName evidence="3">Uncharacterized protein</fullName>
    </submittedName>
</protein>
<gene>
    <name evidence="3" type="ORF">KFL_001410020</name>
</gene>
<accession>A0A0U9HS83</accession>
<name>A0A0U9HS83_KLENI</name>
<evidence type="ECO:0000313" key="3">
    <source>
        <dbReference type="EMBL" id="GAQ83244.1"/>
    </source>
</evidence>
<proteinExistence type="predicted"/>
<dbReference type="EMBL" id="DF237090">
    <property type="protein sequence ID" value="GAQ83244.1"/>
    <property type="molecule type" value="Genomic_DNA"/>
</dbReference>